<accession>A0A8S5MND4</accession>
<evidence type="ECO:0000259" key="1">
    <source>
        <dbReference type="Pfam" id="PF13290"/>
    </source>
</evidence>
<sequence>MAINLHEKYSDKIKQVYTRNSFVEGKTNQEYSFVGVKTVKIPNLITQDLNDYQRTGTNRYGTPNELQDAMQELSVTQDKSFAITIDKGNNVEQQMMKQAGRVVEAEMREKVTPTSDKYAFAQYAANAGHTIAYDAAVAKSNIISKLLDIEVYFEDNFVPTDRRYVFVKNTHIAMIKLSSEFQYADSAVDKLLMKGIVGKIGTLNIVGVPAAYMPANVEHIAFQSNSVMLPFKVKDSRIHQDPPGLSGHLLEGRFMYDAFVIGAICDGVVVVVAKEKKCAEPTVTKGTTTTITTTTSDAEVYYTTDGSDPRWSTTRTKYSAAIANPAAGTIIKAYATYISGGMYPSDVVTHKCV</sequence>
<feature type="domain" description="GH29D-like beta-sandwich" evidence="1">
    <location>
        <begin position="281"/>
        <end position="340"/>
    </location>
</feature>
<protein>
    <submittedName>
        <fullName evidence="2">Major capsid protein</fullName>
    </submittedName>
</protein>
<dbReference type="Pfam" id="PF13290">
    <property type="entry name" value="CHB_HEX_C_1"/>
    <property type="match status" value="1"/>
</dbReference>
<dbReference type="EMBL" id="BK014941">
    <property type="protein sequence ID" value="DAD83724.1"/>
    <property type="molecule type" value="Genomic_DNA"/>
</dbReference>
<name>A0A8S5MND4_9CAUD</name>
<evidence type="ECO:0000313" key="2">
    <source>
        <dbReference type="EMBL" id="DAD83724.1"/>
    </source>
</evidence>
<organism evidence="2">
    <name type="scientific">Myoviridae sp. ctI7W9</name>
    <dbReference type="NCBI Taxonomy" id="2826636"/>
    <lineage>
        <taxon>Viruses</taxon>
        <taxon>Duplodnaviria</taxon>
        <taxon>Heunggongvirae</taxon>
        <taxon>Uroviricota</taxon>
        <taxon>Caudoviricetes</taxon>
    </lineage>
</organism>
<dbReference type="InterPro" id="IPR059177">
    <property type="entry name" value="GH29D-like_dom"/>
</dbReference>
<proteinExistence type="predicted"/>
<reference evidence="2" key="1">
    <citation type="journal article" date="2021" name="Proc. Natl. Acad. Sci. U.S.A.">
        <title>A Catalog of Tens of Thousands of Viruses from Human Metagenomes Reveals Hidden Associations with Chronic Diseases.</title>
        <authorList>
            <person name="Tisza M.J."/>
            <person name="Buck C.B."/>
        </authorList>
    </citation>
    <scope>NUCLEOTIDE SEQUENCE</scope>
    <source>
        <strain evidence="2">CtI7W9</strain>
    </source>
</reference>